<sequence>MKKIYSGLAIISMVLLSNSAFSQQKISADQIQPVLDKLETLGKQNPSGAIPLDKLSKEEFAMYRTYKSQQTATNRNLKTYAYGITEQDLKVKVSQTEVQPILNKIKNLGDSPLAFPEHLFTQQELKTLRIYELQNLKTPKGSSPASGEKLLNKAYALNGRNAARPFGTMPLTPPNTLTPTGAIPLPRAIFADEIAGNGKLYALDNASRNLISVNNTGVTTDIGLVNPIPAASTLSGLSWDSTKSKMFAIAIGATGGELYTINLTTGAATLVGAITGMTTPIWLEIDNAGNAFSADITSDKLYSINLANGAATEIGALGVNMQFAQDADFNKDTNVLYAASYTGGGVGGIYTINTTTGAATLVGDTTPDNAEYTMFSIANTTEPVLDKAFTKNSNPNVPVVFGTMPLTPPNTLTTINPLSNQLFADDMAGDGNLYALDYGALKLVKIFNDGTIQAVGPLTNLLVGDGVTGLSWNRANNKMYATSLNNTAATLYTVDLATGTLTVVGTIAGSLAPIWLEIDNAGLAYIADVLTDKLYSLNLTTAVATEVGSLGIDIQYAQDADFNISNNVLYMSAFLSSQLSNLYTVNTTTGIATLVGDTAANELTTFTIADTLPNAPLVPPLTCGDTFLDSGGANGDYSNSEDIIYHFAPTTAGQGVKITFTQVEIEKSSGTGTVGGCWDYLSFYNGPTINSAVLAAVKCGETSGPPSVPASSLLVGDSFTSTDPTGQLTVRFRSDSSLPKAGWSATITCASLAVDNVNGSKFSYYPNPTTGILNITASGKIENVEVYNLVGQKVMSFSPKADKSEINMSSLAKGVYLVKALVNGKVVTNKVIKQ</sequence>
<dbReference type="Proteomes" id="UP000031473">
    <property type="component" value="Unassembled WGS sequence"/>
</dbReference>
<gene>
    <name evidence="5" type="ORF">OA86_13650</name>
</gene>
<keyword evidence="1 3" id="KW-0732">Signal</keyword>
<dbReference type="Gene3D" id="2.120.10.30">
    <property type="entry name" value="TolB, C-terminal domain"/>
    <property type="match status" value="1"/>
</dbReference>
<dbReference type="InterPro" id="IPR000859">
    <property type="entry name" value="CUB_dom"/>
</dbReference>
<dbReference type="InterPro" id="IPR011042">
    <property type="entry name" value="6-blade_b-propeller_TolB-like"/>
</dbReference>
<dbReference type="SMART" id="SM00042">
    <property type="entry name" value="CUB"/>
    <property type="match status" value="1"/>
</dbReference>
<feature type="chain" id="PRO_5002131972" description="CUB domain-containing protein" evidence="3">
    <location>
        <begin position="23"/>
        <end position="834"/>
    </location>
</feature>
<dbReference type="RefSeq" id="WP_039354389.1">
    <property type="nucleotide sequence ID" value="NZ_FOLA01000015.1"/>
</dbReference>
<dbReference type="Pfam" id="PF18962">
    <property type="entry name" value="Por_Secre_tail"/>
    <property type="match status" value="1"/>
</dbReference>
<dbReference type="AlphaFoldDB" id="A0A0C1EZ39"/>
<dbReference type="InterPro" id="IPR035914">
    <property type="entry name" value="Sperma_CUB_dom_sf"/>
</dbReference>
<dbReference type="OrthoDB" id="1391570at2"/>
<evidence type="ECO:0000259" key="4">
    <source>
        <dbReference type="PROSITE" id="PS01180"/>
    </source>
</evidence>
<dbReference type="SUPFAM" id="SSF50974">
    <property type="entry name" value="Nitrous oxide reductase, N-terminal domain"/>
    <property type="match status" value="1"/>
</dbReference>
<accession>A0A0C1EZ39</accession>
<reference evidence="5 6" key="1">
    <citation type="submission" date="2014-10" db="EMBL/GenBank/DDBJ databases">
        <title>Kaistella jeonii genome.</title>
        <authorList>
            <person name="Clayton J.T."/>
            <person name="Newman J.D."/>
        </authorList>
    </citation>
    <scope>NUCLEOTIDE SEQUENCE [LARGE SCALE GENOMIC DNA]</scope>
    <source>
        <strain evidence="5 6">DSM 17048</strain>
    </source>
</reference>
<evidence type="ECO:0000256" key="2">
    <source>
        <dbReference type="ARBA" id="ARBA00023157"/>
    </source>
</evidence>
<dbReference type="PROSITE" id="PS01180">
    <property type="entry name" value="CUB"/>
    <property type="match status" value="1"/>
</dbReference>
<comment type="caution">
    <text evidence="5">The sequence shown here is derived from an EMBL/GenBank/DDBJ whole genome shotgun (WGS) entry which is preliminary data.</text>
</comment>
<evidence type="ECO:0000313" key="5">
    <source>
        <dbReference type="EMBL" id="KIA86067.1"/>
    </source>
</evidence>
<dbReference type="InterPro" id="IPR011045">
    <property type="entry name" value="N2O_reductase_N"/>
</dbReference>
<keyword evidence="2" id="KW-1015">Disulfide bond</keyword>
<evidence type="ECO:0000256" key="3">
    <source>
        <dbReference type="SAM" id="SignalP"/>
    </source>
</evidence>
<dbReference type="EMBL" id="JSYL01000014">
    <property type="protein sequence ID" value="KIA86067.1"/>
    <property type="molecule type" value="Genomic_DNA"/>
</dbReference>
<proteinExistence type="predicted"/>
<name>A0A0C1EZ39_9FLAO</name>
<keyword evidence="6" id="KW-1185">Reference proteome</keyword>
<feature type="signal peptide" evidence="3">
    <location>
        <begin position="1"/>
        <end position="22"/>
    </location>
</feature>
<organism evidence="5 6">
    <name type="scientific">Kaistella jeonii</name>
    <dbReference type="NCBI Taxonomy" id="266749"/>
    <lineage>
        <taxon>Bacteria</taxon>
        <taxon>Pseudomonadati</taxon>
        <taxon>Bacteroidota</taxon>
        <taxon>Flavobacteriia</taxon>
        <taxon>Flavobacteriales</taxon>
        <taxon>Weeksellaceae</taxon>
        <taxon>Chryseobacterium group</taxon>
        <taxon>Kaistella</taxon>
    </lineage>
</organism>
<dbReference type="InterPro" id="IPR026444">
    <property type="entry name" value="Secre_tail"/>
</dbReference>
<dbReference type="InterPro" id="IPR015943">
    <property type="entry name" value="WD40/YVTN_repeat-like_dom_sf"/>
</dbReference>
<protein>
    <recommendedName>
        <fullName evidence="4">CUB domain-containing protein</fullName>
    </recommendedName>
</protein>
<dbReference type="CDD" id="cd00041">
    <property type="entry name" value="CUB"/>
    <property type="match status" value="1"/>
</dbReference>
<feature type="domain" description="CUB" evidence="4">
    <location>
        <begin position="623"/>
        <end position="750"/>
    </location>
</feature>
<dbReference type="Gene3D" id="2.60.120.290">
    <property type="entry name" value="Spermadhesin, CUB domain"/>
    <property type="match status" value="1"/>
</dbReference>
<evidence type="ECO:0000313" key="6">
    <source>
        <dbReference type="Proteomes" id="UP000031473"/>
    </source>
</evidence>
<dbReference type="NCBIfam" id="TIGR04183">
    <property type="entry name" value="Por_Secre_tail"/>
    <property type="match status" value="1"/>
</dbReference>
<evidence type="ECO:0000256" key="1">
    <source>
        <dbReference type="ARBA" id="ARBA00022729"/>
    </source>
</evidence>
<dbReference type="Gene3D" id="2.130.10.10">
    <property type="entry name" value="YVTN repeat-like/Quinoprotein amine dehydrogenase"/>
    <property type="match status" value="1"/>
</dbReference>
<dbReference type="STRING" id="266749.SAMN05421876_11513"/>
<dbReference type="SUPFAM" id="SSF49854">
    <property type="entry name" value="Spermadhesin, CUB domain"/>
    <property type="match status" value="1"/>
</dbReference>